<dbReference type="Proteomes" id="UP000251714">
    <property type="component" value="Unassembled WGS sequence"/>
</dbReference>
<evidence type="ECO:0000313" key="2">
    <source>
        <dbReference type="EMBL" id="RBA18198.1"/>
    </source>
</evidence>
<accession>A0A365NCB6</accession>
<dbReference type="AlphaFoldDB" id="A0A365NCB6"/>
<evidence type="ECO:0000256" key="1">
    <source>
        <dbReference type="SAM" id="SignalP"/>
    </source>
</evidence>
<evidence type="ECO:0000313" key="3">
    <source>
        <dbReference type="Proteomes" id="UP000251714"/>
    </source>
</evidence>
<feature type="chain" id="PRO_5017009734" evidence="1">
    <location>
        <begin position="22"/>
        <end position="144"/>
    </location>
</feature>
<keyword evidence="1" id="KW-0732">Signal</keyword>
<comment type="caution">
    <text evidence="2">The sequence shown here is derived from an EMBL/GenBank/DDBJ whole genome shotgun (WGS) entry which is preliminary data.</text>
</comment>
<gene>
    <name evidence="2" type="ORF">FPRO05_10493</name>
</gene>
<protein>
    <submittedName>
        <fullName evidence="2">Uncharacterized protein</fullName>
    </submittedName>
</protein>
<name>A0A365NCB6_GIBIN</name>
<dbReference type="EMBL" id="PKMI01000014">
    <property type="protein sequence ID" value="RBA18198.1"/>
    <property type="molecule type" value="Genomic_DNA"/>
</dbReference>
<proteinExistence type="predicted"/>
<feature type="signal peptide" evidence="1">
    <location>
        <begin position="1"/>
        <end position="21"/>
    </location>
</feature>
<organism evidence="2 3">
    <name type="scientific">Gibberella intermedia</name>
    <name type="common">Bulb rot disease fungus</name>
    <name type="synonym">Fusarium proliferatum</name>
    <dbReference type="NCBI Taxonomy" id="948311"/>
    <lineage>
        <taxon>Eukaryota</taxon>
        <taxon>Fungi</taxon>
        <taxon>Dikarya</taxon>
        <taxon>Ascomycota</taxon>
        <taxon>Pezizomycotina</taxon>
        <taxon>Sordariomycetes</taxon>
        <taxon>Hypocreomycetidae</taxon>
        <taxon>Hypocreales</taxon>
        <taxon>Nectriaceae</taxon>
        <taxon>Fusarium</taxon>
        <taxon>Fusarium fujikuroi species complex</taxon>
    </lineage>
</organism>
<sequence>MLFSFKATILAVTFLSPLGWAEESAAIPRLRGIWLEKNHLTPYTWSRLSLLQSRQLQYTCDDDEKLCGTNTCIQSDDICCDDGTGTGCYPGTECVPGGCCPIGEKCNDNPYGPADDDDDEGTATRPSPTMIITIIALALALLNF</sequence>
<reference evidence="2 3" key="1">
    <citation type="submission" date="2017-12" db="EMBL/GenBank/DDBJ databases">
        <title>Genome sequence of the mycotoxigenic crop pathogen Fusarium proliferatum, strain ITEM 2341 from Date Palm.</title>
        <authorList>
            <person name="Almiman B.F."/>
            <person name="Shittu T.A."/>
            <person name="Muthumeenakshi S."/>
            <person name="Baroncelli R."/>
            <person name="Sreenivasaprasada S."/>
        </authorList>
    </citation>
    <scope>NUCLEOTIDE SEQUENCE [LARGE SCALE GENOMIC DNA]</scope>
    <source>
        <strain evidence="2 3">ITEM 2341</strain>
    </source>
</reference>